<proteinExistence type="predicted"/>
<accession>A0A3B0ZPI8</accession>
<dbReference type="EMBL" id="UOFR01000034">
    <property type="protein sequence ID" value="VAW95485.1"/>
    <property type="molecule type" value="Genomic_DNA"/>
</dbReference>
<protein>
    <submittedName>
        <fullName evidence="2">Polymyxin resistance protein ArnT, undecaprenyl phosphate-alpha-L-Ara4N transferase Melittin resistance protein PqaB</fullName>
    </submittedName>
</protein>
<keyword evidence="2" id="KW-0808">Transferase</keyword>
<evidence type="ECO:0000313" key="2">
    <source>
        <dbReference type="EMBL" id="VAW95485.1"/>
    </source>
</evidence>
<organism evidence="2">
    <name type="scientific">hydrothermal vent metagenome</name>
    <dbReference type="NCBI Taxonomy" id="652676"/>
    <lineage>
        <taxon>unclassified sequences</taxon>
        <taxon>metagenomes</taxon>
        <taxon>ecological metagenomes</taxon>
    </lineage>
</organism>
<dbReference type="GO" id="GO:0016740">
    <property type="term" value="F:transferase activity"/>
    <property type="evidence" value="ECO:0007669"/>
    <property type="project" value="UniProtKB-KW"/>
</dbReference>
<keyword evidence="1" id="KW-1133">Transmembrane helix</keyword>
<keyword evidence="1" id="KW-0472">Membrane</keyword>
<gene>
    <name evidence="2" type="ORF">MNBD_GAMMA21-1460</name>
</gene>
<sequence>MIQVQRVSQNTSCIEVREAALQSRSVWRDPFRALLRNPYAWVVLIAFTLRLVTLSLYPLTDTTEARYSEIARKMVETGNVITPQSRSLTMACLSGASRRYQPGYGRQVSKYSASMSLPRVCLQFLLPCLLLPWCFILPNNNVVEIRHGLHRPC</sequence>
<reference evidence="2" key="1">
    <citation type="submission" date="2018-06" db="EMBL/GenBank/DDBJ databases">
        <authorList>
            <person name="Zhirakovskaya E."/>
        </authorList>
    </citation>
    <scope>NUCLEOTIDE SEQUENCE</scope>
</reference>
<feature type="transmembrane region" description="Helical" evidence="1">
    <location>
        <begin position="39"/>
        <end position="59"/>
    </location>
</feature>
<name>A0A3B0ZPI8_9ZZZZ</name>
<feature type="transmembrane region" description="Helical" evidence="1">
    <location>
        <begin position="120"/>
        <end position="138"/>
    </location>
</feature>
<evidence type="ECO:0000256" key="1">
    <source>
        <dbReference type="SAM" id="Phobius"/>
    </source>
</evidence>
<dbReference type="AlphaFoldDB" id="A0A3B0ZPI8"/>
<keyword evidence="1" id="KW-0812">Transmembrane</keyword>